<dbReference type="InterPro" id="IPR045851">
    <property type="entry name" value="AMP-bd_C_sf"/>
</dbReference>
<dbReference type="EC" id="6.2.1.3" evidence="5"/>
<gene>
    <name evidence="5" type="ORF">ERS852478_00357</name>
</gene>
<accession>A0A173XJZ2</accession>
<comment type="catalytic activity">
    <reaction evidence="3">
        <text>a long-chain fatty acid + ATP + CoA = a long-chain fatty acyl-CoA + AMP + diphosphate</text>
        <dbReference type="Rhea" id="RHEA:15421"/>
        <dbReference type="ChEBI" id="CHEBI:30616"/>
        <dbReference type="ChEBI" id="CHEBI:33019"/>
        <dbReference type="ChEBI" id="CHEBI:57287"/>
        <dbReference type="ChEBI" id="CHEBI:57560"/>
        <dbReference type="ChEBI" id="CHEBI:83139"/>
        <dbReference type="ChEBI" id="CHEBI:456215"/>
        <dbReference type="EC" id="6.2.1.3"/>
    </reaction>
    <physiologicalReaction direction="left-to-right" evidence="3">
        <dbReference type="Rhea" id="RHEA:15422"/>
    </physiologicalReaction>
</comment>
<name>A0A173XJZ2_9FIRM</name>
<dbReference type="GO" id="GO:0005524">
    <property type="term" value="F:ATP binding"/>
    <property type="evidence" value="ECO:0007669"/>
    <property type="project" value="UniProtKB-KW"/>
</dbReference>
<dbReference type="InterPro" id="IPR000873">
    <property type="entry name" value="AMP-dep_synth/lig_dom"/>
</dbReference>
<dbReference type="InterPro" id="IPR020845">
    <property type="entry name" value="AMP-binding_CS"/>
</dbReference>
<dbReference type="GO" id="GO:0016020">
    <property type="term" value="C:membrane"/>
    <property type="evidence" value="ECO:0007669"/>
    <property type="project" value="TreeGrafter"/>
</dbReference>
<keyword evidence="5" id="KW-0436">Ligase</keyword>
<dbReference type="Pfam" id="PF23562">
    <property type="entry name" value="AMP-binding_C_3"/>
    <property type="match status" value="1"/>
</dbReference>
<dbReference type="Proteomes" id="UP000095431">
    <property type="component" value="Unassembled WGS sequence"/>
</dbReference>
<protein>
    <submittedName>
        <fullName evidence="5">Long-chain-fatty-acid--CoA ligase FadD15</fullName>
        <ecNumber evidence="5">6.2.1.3</ecNumber>
    </submittedName>
</protein>
<dbReference type="SUPFAM" id="SSF56801">
    <property type="entry name" value="Acetyl-CoA synthetase-like"/>
    <property type="match status" value="1"/>
</dbReference>
<feature type="domain" description="AMP-dependent synthetase/ligase" evidence="4">
    <location>
        <begin position="8"/>
        <end position="368"/>
    </location>
</feature>
<evidence type="ECO:0000313" key="5">
    <source>
        <dbReference type="EMBL" id="CUN52161.1"/>
    </source>
</evidence>
<evidence type="ECO:0000259" key="4">
    <source>
        <dbReference type="Pfam" id="PF00501"/>
    </source>
</evidence>
<dbReference type="GO" id="GO:0004467">
    <property type="term" value="F:long-chain fatty acid-CoA ligase activity"/>
    <property type="evidence" value="ECO:0007669"/>
    <property type="project" value="UniProtKB-EC"/>
</dbReference>
<dbReference type="GeneID" id="75080100"/>
<evidence type="ECO:0000256" key="1">
    <source>
        <dbReference type="ARBA" id="ARBA00022741"/>
    </source>
</evidence>
<dbReference type="RefSeq" id="WP_022381332.1">
    <property type="nucleotide sequence ID" value="NZ_BTHH01000001.1"/>
</dbReference>
<evidence type="ECO:0000256" key="2">
    <source>
        <dbReference type="ARBA" id="ARBA00022840"/>
    </source>
</evidence>
<dbReference type="Gene3D" id="3.30.300.30">
    <property type="match status" value="1"/>
</dbReference>
<organism evidence="5 6">
    <name type="scientific">Blautia wexlerae</name>
    <dbReference type="NCBI Taxonomy" id="418240"/>
    <lineage>
        <taxon>Bacteria</taxon>
        <taxon>Bacillati</taxon>
        <taxon>Bacillota</taxon>
        <taxon>Clostridia</taxon>
        <taxon>Lachnospirales</taxon>
        <taxon>Lachnospiraceae</taxon>
        <taxon>Blautia</taxon>
    </lineage>
</organism>
<dbReference type="PANTHER" id="PTHR43272">
    <property type="entry name" value="LONG-CHAIN-FATTY-ACID--COA LIGASE"/>
    <property type="match status" value="1"/>
</dbReference>
<dbReference type="InterPro" id="IPR042099">
    <property type="entry name" value="ANL_N_sf"/>
</dbReference>
<proteinExistence type="predicted"/>
<dbReference type="Gene3D" id="3.40.50.12780">
    <property type="entry name" value="N-terminal domain of ligase-like"/>
    <property type="match status" value="1"/>
</dbReference>
<evidence type="ECO:0000313" key="6">
    <source>
        <dbReference type="Proteomes" id="UP000095431"/>
    </source>
</evidence>
<keyword evidence="2" id="KW-0067">ATP-binding</keyword>
<evidence type="ECO:0000256" key="3">
    <source>
        <dbReference type="ARBA" id="ARBA00024484"/>
    </source>
</evidence>
<sequence>MLIRNILEESVRKFDEVKAVKWLKKKEIMERSYGELMENVVSTRKGLLAEGFEGKHIALIGTSSVEWMESYLGIITGCTTAVPLDAALPCEDLIDLLNRSDSVALFLSPKLKPYLDAFLENCPKLQKVWMLQEEVEDAPAKVYGIGELRNAGKSASSDSVCPDAEDIATIIFTSGTTGKSKGVMLTQNNLASNVEAVKITAEPGTAVLSVLPIHHAFCLVMDWLKGFSLGATLCINDSLLHMVRNMSIFKPEIMLMVPMMIETIYKRLAAADPSIPKAVLAEKVFGGKLRIIFTGGAHLDPYYIDRFAEYGVEVLEGYGMSECSPVISNNTPENHKKGSIGKPLENAEIRFENGEILVKGSSVMKGYYQMPDETAETLKDGWLHTGDKGYMDEDGYLFINGRVKNLIILSNGENVSPEEIENKLALNPLIGEVIVTGEDNGLTARIYPEQAVVEAKALDAEAIQAQLQAFLDEYNRNQPTYRRITGLVVRKNPFIRNTTKKIRRQDVLIDEPLE</sequence>
<dbReference type="Pfam" id="PF00501">
    <property type="entry name" value="AMP-binding"/>
    <property type="match status" value="1"/>
</dbReference>
<reference evidence="5 6" key="1">
    <citation type="submission" date="2015-09" db="EMBL/GenBank/DDBJ databases">
        <authorList>
            <consortium name="Pathogen Informatics"/>
        </authorList>
    </citation>
    <scope>NUCLEOTIDE SEQUENCE [LARGE SCALE GENOMIC DNA]</scope>
    <source>
        <strain evidence="5 6">2789STDY5834863</strain>
    </source>
</reference>
<keyword evidence="1" id="KW-0547">Nucleotide-binding</keyword>
<dbReference type="EMBL" id="CYZN01000002">
    <property type="protein sequence ID" value="CUN52161.1"/>
    <property type="molecule type" value="Genomic_DNA"/>
</dbReference>
<dbReference type="eggNOG" id="COG1022">
    <property type="taxonomic scope" value="Bacteria"/>
</dbReference>
<dbReference type="AlphaFoldDB" id="A0A173XJZ2"/>
<dbReference type="PROSITE" id="PS00455">
    <property type="entry name" value="AMP_BINDING"/>
    <property type="match status" value="1"/>
</dbReference>
<dbReference type="PANTHER" id="PTHR43272:SF33">
    <property type="entry name" value="AMP-BINDING DOMAIN-CONTAINING PROTEIN-RELATED"/>
    <property type="match status" value="1"/>
</dbReference>